<dbReference type="Pfam" id="PF00574">
    <property type="entry name" value="CLP_protease"/>
    <property type="match status" value="1"/>
</dbReference>
<dbReference type="InterPro" id="IPR023562">
    <property type="entry name" value="ClpP/TepA"/>
</dbReference>
<dbReference type="GO" id="GO:0006515">
    <property type="term" value="P:protein quality control for misfolded or incompletely synthesized proteins"/>
    <property type="evidence" value="ECO:0007669"/>
    <property type="project" value="TreeGrafter"/>
</dbReference>
<dbReference type="PANTHER" id="PTHR10381">
    <property type="entry name" value="ATP-DEPENDENT CLP PROTEASE PROTEOLYTIC SUBUNIT"/>
    <property type="match status" value="1"/>
</dbReference>
<keyword evidence="2" id="KW-0378">Hydrolase</keyword>
<dbReference type="AlphaFoldDB" id="A0AB38A4V0"/>
<sequence length="226" mass="25013">MFYVKNEVEKATVYIYGTIGKDYWDEDSSNTAKNFSKTLDELDGRPVDIRIDSCGGDVYEGFAIASAIQRYEGQTTAYIDGVAASAASYVAIMADKVVMTSFAQFMIHNAWTFASGNARELADVIKQLEGLDDTIARLLAARTGTELDAIKAAMAAETWYPAEQALESGFCDEVIEVKQRNAACLDRDLMRTFKNVPDELNEKSHLENNLPTEEKVLLLGNCVYTI</sequence>
<comment type="caution">
    <text evidence="4">The sequence shown here is derived from an EMBL/GenBank/DDBJ whole genome shotgun (WGS) entry which is preliminary data.</text>
</comment>
<dbReference type="GO" id="GO:0051117">
    <property type="term" value="F:ATPase binding"/>
    <property type="evidence" value="ECO:0007669"/>
    <property type="project" value="TreeGrafter"/>
</dbReference>
<dbReference type="Proteomes" id="UP000183687">
    <property type="component" value="Unassembled WGS sequence"/>
</dbReference>
<dbReference type="Gene3D" id="3.90.226.10">
    <property type="entry name" value="2-enoyl-CoA Hydratase, Chain A, domain 1"/>
    <property type="match status" value="1"/>
</dbReference>
<dbReference type="EMBL" id="FNSH01000001">
    <property type="protein sequence ID" value="SEB43746.1"/>
    <property type="molecule type" value="Genomic_DNA"/>
</dbReference>
<organism evidence="4 5">
    <name type="scientific">Atopobium minutum</name>
    <dbReference type="NCBI Taxonomy" id="1381"/>
    <lineage>
        <taxon>Bacteria</taxon>
        <taxon>Bacillati</taxon>
        <taxon>Actinomycetota</taxon>
        <taxon>Coriobacteriia</taxon>
        <taxon>Coriobacteriales</taxon>
        <taxon>Atopobiaceae</taxon>
        <taxon>Atopobium</taxon>
    </lineage>
</organism>
<reference evidence="4 5" key="1">
    <citation type="submission" date="2016-10" db="EMBL/GenBank/DDBJ databases">
        <authorList>
            <person name="Varghese N."/>
            <person name="Submissions S."/>
        </authorList>
    </citation>
    <scope>NUCLEOTIDE SEQUENCE [LARGE SCALE GENOMIC DNA]</scope>
    <source>
        <strain evidence="4 5">DSM 20586</strain>
    </source>
</reference>
<dbReference type="GO" id="GO:0004176">
    <property type="term" value="F:ATP-dependent peptidase activity"/>
    <property type="evidence" value="ECO:0007669"/>
    <property type="project" value="TreeGrafter"/>
</dbReference>
<dbReference type="RefSeq" id="WP_057001955.1">
    <property type="nucleotide sequence ID" value="NZ_CALJSN010000005.1"/>
</dbReference>
<dbReference type="InterPro" id="IPR029045">
    <property type="entry name" value="ClpP/crotonase-like_dom_sf"/>
</dbReference>
<proteinExistence type="predicted"/>
<evidence type="ECO:0000256" key="3">
    <source>
        <dbReference type="ARBA" id="ARBA00022825"/>
    </source>
</evidence>
<evidence type="ECO:0000256" key="1">
    <source>
        <dbReference type="ARBA" id="ARBA00022670"/>
    </source>
</evidence>
<dbReference type="GO" id="GO:0009368">
    <property type="term" value="C:endopeptidase Clp complex"/>
    <property type="evidence" value="ECO:0007669"/>
    <property type="project" value="TreeGrafter"/>
</dbReference>
<dbReference type="PANTHER" id="PTHR10381:SF70">
    <property type="entry name" value="ATP-DEPENDENT CLP PROTEASE PROTEOLYTIC SUBUNIT"/>
    <property type="match status" value="1"/>
</dbReference>
<dbReference type="NCBIfam" id="NF045542">
    <property type="entry name" value="Clp_rel_HeadMat"/>
    <property type="match status" value="1"/>
</dbReference>
<evidence type="ECO:0000256" key="2">
    <source>
        <dbReference type="ARBA" id="ARBA00022801"/>
    </source>
</evidence>
<protein>
    <submittedName>
        <fullName evidence="4">ATP-dependent protease ClpP, protease subunit</fullName>
    </submittedName>
</protein>
<dbReference type="GO" id="GO:0004252">
    <property type="term" value="F:serine-type endopeptidase activity"/>
    <property type="evidence" value="ECO:0007669"/>
    <property type="project" value="TreeGrafter"/>
</dbReference>
<evidence type="ECO:0000313" key="5">
    <source>
        <dbReference type="Proteomes" id="UP000183687"/>
    </source>
</evidence>
<name>A0AB38A4V0_9ACTN</name>
<dbReference type="SUPFAM" id="SSF52096">
    <property type="entry name" value="ClpP/crotonase"/>
    <property type="match status" value="1"/>
</dbReference>
<keyword evidence="3" id="KW-0720">Serine protease</keyword>
<dbReference type="CDD" id="cd07016">
    <property type="entry name" value="S14_ClpP_1"/>
    <property type="match status" value="1"/>
</dbReference>
<gene>
    <name evidence="4" type="ORF">SAMN04489746_0219</name>
</gene>
<accession>A0AB38A4V0</accession>
<evidence type="ECO:0000313" key="4">
    <source>
        <dbReference type="EMBL" id="SEB43746.1"/>
    </source>
</evidence>
<keyword evidence="1 4" id="KW-0645">Protease</keyword>